<feature type="transmembrane region" description="Helical" evidence="1">
    <location>
        <begin position="35"/>
        <end position="54"/>
    </location>
</feature>
<keyword evidence="1" id="KW-0472">Membrane</keyword>
<feature type="non-terminal residue" evidence="3">
    <location>
        <position position="1"/>
    </location>
</feature>
<evidence type="ECO:0000313" key="2">
    <source>
        <dbReference type="EMBL" id="OBA20692.1"/>
    </source>
</evidence>
<proteinExistence type="predicted"/>
<keyword evidence="1" id="KW-1133">Transmembrane helix</keyword>
<evidence type="ECO:0000313" key="4">
    <source>
        <dbReference type="Proteomes" id="UP000092555"/>
    </source>
</evidence>
<organism evidence="3 4">
    <name type="scientific">Metschnikowia bicuspidata var. bicuspidata NRRL YB-4993</name>
    <dbReference type="NCBI Taxonomy" id="869754"/>
    <lineage>
        <taxon>Eukaryota</taxon>
        <taxon>Fungi</taxon>
        <taxon>Dikarya</taxon>
        <taxon>Ascomycota</taxon>
        <taxon>Saccharomycotina</taxon>
        <taxon>Pichiomycetes</taxon>
        <taxon>Metschnikowiaceae</taxon>
        <taxon>Metschnikowia</taxon>
    </lineage>
</organism>
<evidence type="ECO:0000256" key="1">
    <source>
        <dbReference type="SAM" id="Phobius"/>
    </source>
</evidence>
<name>A0A1A0H9K3_9ASCO</name>
<keyword evidence="1" id="KW-0812">Transmembrane</keyword>
<dbReference type="RefSeq" id="XP_018711218.1">
    <property type="nucleotide sequence ID" value="XM_018855286.1"/>
</dbReference>
<dbReference type="GeneID" id="30028262"/>
<dbReference type="EMBL" id="LXTC01000004">
    <property type="protein sequence ID" value="OBA20692.1"/>
    <property type="molecule type" value="Genomic_DNA"/>
</dbReference>
<feature type="non-terminal residue" evidence="3">
    <location>
        <position position="77"/>
    </location>
</feature>
<dbReference type="GeneID" id="30028326"/>
<evidence type="ECO:0000313" key="3">
    <source>
        <dbReference type="EMBL" id="OBA20696.1"/>
    </source>
</evidence>
<dbReference type="EMBL" id="LXTC01000004">
    <property type="protein sequence ID" value="OBA20696.1"/>
    <property type="molecule type" value="Genomic_DNA"/>
</dbReference>
<accession>A0A1A0H9K3</accession>
<keyword evidence="4" id="KW-1185">Reference proteome</keyword>
<protein>
    <submittedName>
        <fullName evidence="3">Uncharacterized protein</fullName>
    </submittedName>
</protein>
<reference evidence="3 4" key="1">
    <citation type="submission" date="2016-05" db="EMBL/GenBank/DDBJ databases">
        <title>Comparative genomics of biotechnologically important yeasts.</title>
        <authorList>
            <consortium name="DOE Joint Genome Institute"/>
            <person name="Riley R."/>
            <person name="Haridas S."/>
            <person name="Wolfe K.H."/>
            <person name="Lopes M.R."/>
            <person name="Hittinger C.T."/>
            <person name="Goker M."/>
            <person name="Salamov A."/>
            <person name="Wisecaver J."/>
            <person name="Long T.M."/>
            <person name="Aerts A.L."/>
            <person name="Barry K."/>
            <person name="Choi C."/>
            <person name="Clum A."/>
            <person name="Coughlan A.Y."/>
            <person name="Deshpande S."/>
            <person name="Douglass A.P."/>
            <person name="Hanson S.J."/>
            <person name="Klenk H.-P."/>
            <person name="LaButti K."/>
            <person name="Lapidus A."/>
            <person name="Lindquist E."/>
            <person name="Lipzen A."/>
            <person name="Meier-kolthoff J.P."/>
            <person name="Ohm R.A."/>
            <person name="Otillar R.P."/>
            <person name="Pangilinan J."/>
            <person name="Peng Y."/>
            <person name="Rokas A."/>
            <person name="Rosa C.A."/>
            <person name="Scheuner C."/>
            <person name="Sibirny A.A."/>
            <person name="Slot J.C."/>
            <person name="Stielow J.B."/>
            <person name="Sun H."/>
            <person name="Kurtzman C.P."/>
            <person name="Blackwell M."/>
            <person name="Grigoriev I.V."/>
            <person name="Jeffries T.W."/>
        </authorList>
    </citation>
    <scope>NUCLEOTIDE SEQUENCE [LARGE SCALE GENOMIC DNA]</scope>
    <source>
        <strain evidence="3 4">NRRL YB-4993</strain>
    </source>
</reference>
<sequence length="77" mass="8421">SHRAYSVKSKAKDFNKLLDQIGDEKTLASQNTLKYVRRVGAGSIIIVICSLFWASSLTAPVKESPVDVGNLAQDVRD</sequence>
<gene>
    <name evidence="3" type="ORF">METBIDRAFT_25094</name>
    <name evidence="2" type="ORF">METBIDRAFT_28223</name>
</gene>
<comment type="caution">
    <text evidence="3">The sequence shown here is derived from an EMBL/GenBank/DDBJ whole genome shotgun (WGS) entry which is preliminary data.</text>
</comment>
<dbReference type="AlphaFoldDB" id="A0A1A0H9K3"/>
<dbReference type="OrthoDB" id="4089884at2759"/>
<dbReference type="Proteomes" id="UP000092555">
    <property type="component" value="Unassembled WGS sequence"/>
</dbReference>
<dbReference type="RefSeq" id="XP_018711214.1">
    <property type="nucleotide sequence ID" value="XM_018855350.1"/>
</dbReference>